<name>A0A4Y2CRI0_ARAVE</name>
<reference evidence="1 2" key="1">
    <citation type="journal article" date="2019" name="Sci. Rep.">
        <title>Orb-weaving spider Araneus ventricosus genome elucidates the spidroin gene catalogue.</title>
        <authorList>
            <person name="Kono N."/>
            <person name="Nakamura H."/>
            <person name="Ohtoshi R."/>
            <person name="Moran D.A.P."/>
            <person name="Shinohara A."/>
            <person name="Yoshida Y."/>
            <person name="Fujiwara M."/>
            <person name="Mori M."/>
            <person name="Tomita M."/>
            <person name="Arakawa K."/>
        </authorList>
    </citation>
    <scope>NUCLEOTIDE SEQUENCE [LARGE SCALE GENOMIC DNA]</scope>
</reference>
<evidence type="ECO:0000313" key="2">
    <source>
        <dbReference type="Proteomes" id="UP000499080"/>
    </source>
</evidence>
<sequence length="132" mass="15022">MDITFLNYEIRTRILRSKPSLFIETILRLRGQADHPLFTPTYTAAVVCKASLCLSNDLHANDLLPVANKVSRESDHPIWFSPITFNCFIRLLIYARQVPYFGSLLISYKCTAAFHIDAALLLVKQSHIVGRN</sequence>
<keyword evidence="2" id="KW-1185">Reference proteome</keyword>
<comment type="caution">
    <text evidence="1">The sequence shown here is derived from an EMBL/GenBank/DDBJ whole genome shotgun (WGS) entry which is preliminary data.</text>
</comment>
<dbReference type="Proteomes" id="UP000499080">
    <property type="component" value="Unassembled WGS sequence"/>
</dbReference>
<proteinExistence type="predicted"/>
<dbReference type="EMBL" id="BGPR01000228">
    <property type="protein sequence ID" value="GBM06397.1"/>
    <property type="molecule type" value="Genomic_DNA"/>
</dbReference>
<organism evidence="1 2">
    <name type="scientific">Araneus ventricosus</name>
    <name type="common">Orbweaver spider</name>
    <name type="synonym">Epeira ventricosa</name>
    <dbReference type="NCBI Taxonomy" id="182803"/>
    <lineage>
        <taxon>Eukaryota</taxon>
        <taxon>Metazoa</taxon>
        <taxon>Ecdysozoa</taxon>
        <taxon>Arthropoda</taxon>
        <taxon>Chelicerata</taxon>
        <taxon>Arachnida</taxon>
        <taxon>Araneae</taxon>
        <taxon>Araneomorphae</taxon>
        <taxon>Entelegynae</taxon>
        <taxon>Araneoidea</taxon>
        <taxon>Araneidae</taxon>
        <taxon>Araneus</taxon>
    </lineage>
</organism>
<accession>A0A4Y2CRI0</accession>
<evidence type="ECO:0000313" key="1">
    <source>
        <dbReference type="EMBL" id="GBM06397.1"/>
    </source>
</evidence>
<dbReference type="AlphaFoldDB" id="A0A4Y2CRI0"/>
<protein>
    <submittedName>
        <fullName evidence="1">Uncharacterized protein</fullName>
    </submittedName>
</protein>
<gene>
    <name evidence="1" type="ORF">AVEN_266352_1</name>
</gene>